<evidence type="ECO:0000313" key="5">
    <source>
        <dbReference type="Proteomes" id="UP000244523"/>
    </source>
</evidence>
<dbReference type="PROSITE" id="PS51257">
    <property type="entry name" value="PROKAR_LIPOPROTEIN"/>
    <property type="match status" value="1"/>
</dbReference>
<dbReference type="Gene3D" id="3.40.250.10">
    <property type="entry name" value="Rhodanese-like domain"/>
    <property type="match status" value="1"/>
</dbReference>
<dbReference type="PANTHER" id="PTHR43855">
    <property type="entry name" value="THIOSULFATE SULFURTRANSFERASE"/>
    <property type="match status" value="1"/>
</dbReference>
<evidence type="ECO:0000259" key="3">
    <source>
        <dbReference type="PROSITE" id="PS50206"/>
    </source>
</evidence>
<proteinExistence type="predicted"/>
<dbReference type="SMART" id="SM00450">
    <property type="entry name" value="RHOD"/>
    <property type="match status" value="1"/>
</dbReference>
<dbReference type="PANTHER" id="PTHR43855:SF1">
    <property type="entry name" value="THIOSULFATE SULFURTRANSFERASE"/>
    <property type="match status" value="1"/>
</dbReference>
<comment type="caution">
    <text evidence="4">The sequence shown here is derived from an EMBL/GenBank/DDBJ whole genome shotgun (WGS) entry which is preliminary data.</text>
</comment>
<organism evidence="4 5">
    <name type="scientific">Yoonia sediminilitoris</name>
    <dbReference type="NCBI Taxonomy" id="1286148"/>
    <lineage>
        <taxon>Bacteria</taxon>
        <taxon>Pseudomonadati</taxon>
        <taxon>Pseudomonadota</taxon>
        <taxon>Alphaproteobacteria</taxon>
        <taxon>Rhodobacterales</taxon>
        <taxon>Paracoccaceae</taxon>
        <taxon>Yoonia</taxon>
    </lineage>
</organism>
<dbReference type="OrthoDB" id="9781034at2"/>
<dbReference type="PROSITE" id="PS50206">
    <property type="entry name" value="RHODANESE_3"/>
    <property type="match status" value="1"/>
</dbReference>
<accession>A0A2T6KIF8</accession>
<sequence length="285" mass="30364">MAAIRSFLSAMLMSALSGAAAFSCGATHTVVSGDNPDFIQIGLTLEIPCKETSASNPIDWSVMPGANSLDLIKRTASVQILDILSKKAVAKGVIPGAMSVPYSEWRGRKANPGPPPPPNVRSDIIGQAGLRLDEPVIIVHSRSNMMDSGRAAVIYCSLKSSGAEKLAILNGGHKAWVDAGLPVADTPAEQQPYLANITFSDEWRADELDVYGIATGQIEYHLLDARRYSFFRRLNDAGAALATTLLGATNAPVQPLLATLSVDINVEAGVKSVIVHLGRYEPDWK</sequence>
<dbReference type="EMBL" id="QBUD01000004">
    <property type="protein sequence ID" value="PUB15505.1"/>
    <property type="molecule type" value="Genomic_DNA"/>
</dbReference>
<dbReference type="AlphaFoldDB" id="A0A2T6KIF8"/>
<feature type="domain" description="Rhodanese" evidence="3">
    <location>
        <begin position="74"/>
        <end position="185"/>
    </location>
</feature>
<evidence type="ECO:0000256" key="1">
    <source>
        <dbReference type="ARBA" id="ARBA00022737"/>
    </source>
</evidence>
<dbReference type="InterPro" id="IPR001763">
    <property type="entry name" value="Rhodanese-like_dom"/>
</dbReference>
<dbReference type="InterPro" id="IPR036873">
    <property type="entry name" value="Rhodanese-like_dom_sf"/>
</dbReference>
<evidence type="ECO:0000313" key="4">
    <source>
        <dbReference type="EMBL" id="PUB15505.1"/>
    </source>
</evidence>
<gene>
    <name evidence="4" type="ORF">C8N45_104125</name>
</gene>
<evidence type="ECO:0000256" key="2">
    <source>
        <dbReference type="SAM" id="SignalP"/>
    </source>
</evidence>
<reference evidence="4 5" key="1">
    <citation type="submission" date="2018-04" db="EMBL/GenBank/DDBJ databases">
        <title>Genomic Encyclopedia of Archaeal and Bacterial Type Strains, Phase II (KMG-II): from individual species to whole genera.</title>
        <authorList>
            <person name="Goeker M."/>
        </authorList>
    </citation>
    <scope>NUCLEOTIDE SEQUENCE [LARGE SCALE GENOMIC DNA]</scope>
    <source>
        <strain evidence="4 5">DSM 29955</strain>
    </source>
</reference>
<dbReference type="Pfam" id="PF00581">
    <property type="entry name" value="Rhodanese"/>
    <property type="match status" value="1"/>
</dbReference>
<feature type="chain" id="PRO_5015512263" evidence="2">
    <location>
        <begin position="22"/>
        <end position="285"/>
    </location>
</feature>
<protein>
    <submittedName>
        <fullName evidence="4">Rhodanese-like domain-containing protein</fullName>
    </submittedName>
</protein>
<dbReference type="Proteomes" id="UP000244523">
    <property type="component" value="Unassembled WGS sequence"/>
</dbReference>
<feature type="signal peptide" evidence="2">
    <location>
        <begin position="1"/>
        <end position="21"/>
    </location>
</feature>
<keyword evidence="5" id="KW-1185">Reference proteome</keyword>
<dbReference type="InterPro" id="IPR051126">
    <property type="entry name" value="Thiosulfate_sulfurtransferase"/>
</dbReference>
<keyword evidence="1" id="KW-0677">Repeat</keyword>
<name>A0A2T6KIF8_9RHOB</name>
<dbReference type="SUPFAM" id="SSF52821">
    <property type="entry name" value="Rhodanese/Cell cycle control phosphatase"/>
    <property type="match status" value="1"/>
</dbReference>
<keyword evidence="2" id="KW-0732">Signal</keyword>